<dbReference type="SUPFAM" id="SSF47781">
    <property type="entry name" value="RuvA domain 2-like"/>
    <property type="match status" value="1"/>
</dbReference>
<dbReference type="PANTHER" id="PTHR30471:SF3">
    <property type="entry name" value="UPF0758 PROTEIN YEES-RELATED"/>
    <property type="match status" value="1"/>
</dbReference>
<dbReference type="PROSITE" id="PS50249">
    <property type="entry name" value="MPN"/>
    <property type="match status" value="1"/>
</dbReference>
<feature type="region of interest" description="Disordered" evidence="7">
    <location>
        <begin position="1"/>
        <end position="20"/>
    </location>
</feature>
<dbReference type="InterPro" id="IPR001405">
    <property type="entry name" value="UPF0758"/>
</dbReference>
<dbReference type="HOGENOM" id="CLU_073529_0_1_4"/>
<proteinExistence type="inferred from homology"/>
<dbReference type="SUPFAM" id="SSF102712">
    <property type="entry name" value="JAB1/MPN domain"/>
    <property type="match status" value="1"/>
</dbReference>
<keyword evidence="1" id="KW-0645">Protease</keyword>
<dbReference type="Gene3D" id="3.40.140.10">
    <property type="entry name" value="Cytidine Deaminase, domain 2"/>
    <property type="match status" value="1"/>
</dbReference>
<evidence type="ECO:0000256" key="2">
    <source>
        <dbReference type="ARBA" id="ARBA00022723"/>
    </source>
</evidence>
<dbReference type="NCBIfam" id="NF000642">
    <property type="entry name" value="PRK00024.1"/>
    <property type="match status" value="1"/>
</dbReference>
<protein>
    <submittedName>
        <fullName evidence="9">DNA repair RadC-like protein</fullName>
    </submittedName>
</protein>
<dbReference type="GO" id="GO:0046872">
    <property type="term" value="F:metal ion binding"/>
    <property type="evidence" value="ECO:0007669"/>
    <property type="project" value="UniProtKB-KW"/>
</dbReference>
<dbReference type="PROSITE" id="PS01302">
    <property type="entry name" value="UPF0758"/>
    <property type="match status" value="1"/>
</dbReference>
<dbReference type="CDD" id="cd08071">
    <property type="entry name" value="MPN_DUF2466"/>
    <property type="match status" value="1"/>
</dbReference>
<accession>D8J1T0</accession>
<keyword evidence="5" id="KW-0482">Metalloprotease</keyword>
<name>D8J1T0_HERSS</name>
<dbReference type="InterPro" id="IPR010994">
    <property type="entry name" value="RuvA_2-like"/>
</dbReference>
<dbReference type="eggNOG" id="COG2003">
    <property type="taxonomic scope" value="Bacteria"/>
</dbReference>
<dbReference type="InterPro" id="IPR046778">
    <property type="entry name" value="UPF0758_N"/>
</dbReference>
<dbReference type="InterPro" id="IPR020891">
    <property type="entry name" value="UPF0758_CS"/>
</dbReference>
<evidence type="ECO:0000313" key="9">
    <source>
        <dbReference type="EMBL" id="ADJ62701.1"/>
    </source>
</evidence>
<evidence type="ECO:0000256" key="1">
    <source>
        <dbReference type="ARBA" id="ARBA00022670"/>
    </source>
</evidence>
<dbReference type="KEGG" id="hse:Hsero_1184"/>
<evidence type="ECO:0000313" key="10">
    <source>
        <dbReference type="Proteomes" id="UP000000329"/>
    </source>
</evidence>
<dbReference type="NCBIfam" id="TIGR00608">
    <property type="entry name" value="radc"/>
    <property type="match status" value="1"/>
</dbReference>
<dbReference type="Pfam" id="PF04002">
    <property type="entry name" value="RadC"/>
    <property type="match status" value="1"/>
</dbReference>
<reference evidence="9 10" key="1">
    <citation type="submission" date="2010-04" db="EMBL/GenBank/DDBJ databases">
        <title>The genome of Herbaspirillum seropedicae SmR1, an endophytic, nitrogen-fixing, plant-growth promoting beta-Proteobacteria.</title>
        <authorList>
            <person name="Pedrosa F.O."/>
            <person name="Monteiro R.A."/>
            <person name="Wassem R."/>
            <person name="Cruz L.M."/>
            <person name="Ayub R.A."/>
            <person name="Colauto N.B."/>
            <person name="Fernandez M.A."/>
            <person name="Fungaro M.H.P."/>
            <person name="Grisard E.C."/>
            <person name="Hungria M."/>
            <person name="Madeira H.M.F."/>
            <person name="Nodari R.O."/>
            <person name="Osaku C.A."/>
            <person name="Petzl-Erler M.L."/>
            <person name="Terenzi H."/>
            <person name="Vieira L.G.E."/>
            <person name="Almeida M.I.M."/>
            <person name="Alves L.R."/>
            <person name="Arantes O.M.N."/>
            <person name="Balsanelli E."/>
            <person name="Barcellos F.G."/>
            <person name="Baura V.A."/>
            <person name="Binde D.R."/>
            <person name="Campo R.J."/>
            <person name="Chubatsu L.S."/>
            <person name="Chueire L.M.O."/>
            <person name="Ciferri R.R."/>
            <person name="Correa L.C."/>
            <person name="da Conceicao Silva J.L."/>
            <person name="Dabul A.N.G."/>
            <person name="Dambros B.P."/>
            <person name="Faoro H."/>
            <person name="Favetti A."/>
            <person name="Friedermann G."/>
            <person name="Furlaneto M.C."/>
            <person name="Gasques L.S."/>
            <person name="Gimenes C.C.T."/>
            <person name="Gioppo N.M.R."/>
            <person name="Glienke-Blanco C."/>
            <person name="Godoy L.P."/>
            <person name="Guerra M.P."/>
            <person name="Karp S."/>
            <person name="Kava-Cordeiro V."/>
            <person name="Margarido V.P."/>
            <person name="Mathioni S.M."/>
            <person name="Menck-Soares M.A."/>
            <person name="Murace N.K."/>
            <person name="Nicolas M.F."/>
            <person name="Oliveira C.E.C."/>
            <person name="Pagnan N.A.B."/>
            <person name="Pamphile J.A."/>
            <person name="Patussi E.V."/>
            <person name="Pereira L.F.P."/>
            <person name="Pereira-Ferrari L."/>
            <person name="Pinto F.G.S."/>
            <person name="Precoma C."/>
            <person name="Prioli A.J."/>
            <person name="Prioli S.M.A.P."/>
            <person name="Raittz R.T."/>
            <person name="Ramos H.J.O."/>
            <person name="Ribeiro E.M.S.F."/>
            <person name="Rigo L.U."/>
            <person name="Rocha C.L.M.S.C."/>
            <person name="Rocha S.N."/>
            <person name="Santos K."/>
            <person name="Satori D."/>
            <person name="Silva A.G."/>
            <person name="Simao R.C.G."/>
            <person name="Soares M.A.M."/>
            <person name="Souza E.M."/>
            <person name="Steffens M.B.R."/>
            <person name="Steindel M."/>
            <person name="Tadra-Sfeir M.Z."/>
            <person name="Takahashi E.K."/>
            <person name="Torres R.A."/>
            <person name="Valle J.S."/>
            <person name="Vernal J.I."/>
            <person name="Vilas-Boas L.A."/>
            <person name="Watanabe M.A.E."/>
            <person name="Weiss V.A."/>
            <person name="Yates M.A."/>
            <person name="Souza E.M."/>
        </authorList>
    </citation>
    <scope>NUCLEOTIDE SEQUENCE [LARGE SCALE GENOMIC DNA]</scope>
    <source>
        <strain evidence="9 10">SmR1</strain>
    </source>
</reference>
<evidence type="ECO:0000256" key="5">
    <source>
        <dbReference type="ARBA" id="ARBA00023049"/>
    </source>
</evidence>
<organism evidence="9 10">
    <name type="scientific">Herbaspirillum seropedicae (strain SmR1)</name>
    <dbReference type="NCBI Taxonomy" id="757424"/>
    <lineage>
        <taxon>Bacteria</taxon>
        <taxon>Pseudomonadati</taxon>
        <taxon>Pseudomonadota</taxon>
        <taxon>Betaproteobacteria</taxon>
        <taxon>Burkholderiales</taxon>
        <taxon>Oxalobacteraceae</taxon>
        <taxon>Herbaspirillum</taxon>
    </lineage>
</organism>
<evidence type="ECO:0000256" key="3">
    <source>
        <dbReference type="ARBA" id="ARBA00022801"/>
    </source>
</evidence>
<dbReference type="AlphaFoldDB" id="D8J1T0"/>
<dbReference type="RefSeq" id="WP_013233210.1">
    <property type="nucleotide sequence ID" value="NC_014323.1"/>
</dbReference>
<dbReference type="PANTHER" id="PTHR30471">
    <property type="entry name" value="DNA REPAIR PROTEIN RADC"/>
    <property type="match status" value="1"/>
</dbReference>
<evidence type="ECO:0000259" key="8">
    <source>
        <dbReference type="PROSITE" id="PS50249"/>
    </source>
</evidence>
<dbReference type="GO" id="GO:0006508">
    <property type="term" value="P:proteolysis"/>
    <property type="evidence" value="ECO:0007669"/>
    <property type="project" value="UniProtKB-KW"/>
</dbReference>
<dbReference type="EMBL" id="CP002039">
    <property type="protein sequence ID" value="ADJ62701.1"/>
    <property type="molecule type" value="Genomic_DNA"/>
</dbReference>
<sequence>MVITDWPKEQRPRERMAQHGPAALSDAELLAIFLRVGIPGKNAVELASETIQRFGSLDGVLGAVERDLPLGKGLGPATCTQLRAVLEMSRRAIHTQMRQRELLNSTRAVGDYLKLMLAHREQECFVALFLDVRNKLIGTEELFKGTLTQSAVYPREVIKAALRHNAASVILAHNHPSGDPEPSDHDLRLTAALDEALQMMDIRLLDHFVVAGTRLYSFADHGKM</sequence>
<evidence type="ECO:0000256" key="6">
    <source>
        <dbReference type="RuleBase" id="RU003797"/>
    </source>
</evidence>
<evidence type="ECO:0000256" key="4">
    <source>
        <dbReference type="ARBA" id="ARBA00022833"/>
    </source>
</evidence>
<dbReference type="Proteomes" id="UP000000329">
    <property type="component" value="Chromosome"/>
</dbReference>
<dbReference type="OrthoDB" id="9804482at2"/>
<keyword evidence="3" id="KW-0378">Hydrolase</keyword>
<dbReference type="STRING" id="757424.Hsero_1184"/>
<comment type="similarity">
    <text evidence="6">Belongs to the UPF0758 family.</text>
</comment>
<dbReference type="Pfam" id="PF20582">
    <property type="entry name" value="UPF0758_N"/>
    <property type="match status" value="1"/>
</dbReference>
<keyword evidence="4" id="KW-0862">Zinc</keyword>
<dbReference type="GeneID" id="29392045"/>
<dbReference type="InterPro" id="IPR025657">
    <property type="entry name" value="RadC_JAB"/>
</dbReference>
<dbReference type="GO" id="GO:0008237">
    <property type="term" value="F:metallopeptidase activity"/>
    <property type="evidence" value="ECO:0007669"/>
    <property type="project" value="UniProtKB-KW"/>
</dbReference>
<gene>
    <name evidence="9" type="primary">radC</name>
    <name evidence="9" type="ordered locus">Hsero_1184</name>
</gene>
<evidence type="ECO:0000256" key="7">
    <source>
        <dbReference type="SAM" id="MobiDB-lite"/>
    </source>
</evidence>
<keyword evidence="2" id="KW-0479">Metal-binding</keyword>
<keyword evidence="10" id="KW-1185">Reference proteome</keyword>
<feature type="domain" description="MPN" evidence="8">
    <location>
        <begin position="102"/>
        <end position="224"/>
    </location>
</feature>
<feature type="compositionally biased region" description="Basic and acidic residues" evidence="7">
    <location>
        <begin position="1"/>
        <end position="17"/>
    </location>
</feature>
<dbReference type="InterPro" id="IPR037518">
    <property type="entry name" value="MPN"/>
</dbReference>